<dbReference type="AlphaFoldDB" id="A0A163ZJ26"/>
<evidence type="ECO:0000259" key="2">
    <source>
        <dbReference type="Pfam" id="PF03703"/>
    </source>
</evidence>
<protein>
    <recommendedName>
        <fullName evidence="2">YdbS-like PH domain-containing protein</fullName>
    </recommendedName>
</protein>
<dbReference type="OrthoDB" id="1524472at2"/>
<sequence>MFDNKQIDISTLPQVAQVDFKNLHTKYKTVVGIRLLIASIFILLLSSSPYIFQRITNSLPISDIWLVSICGVGVLLVILMCIISLKGVQMKGYALREHDIIYKTGIISRSQTVIPFNRVQHVVVYEGALLRVFGLCTVEFFTAGGALGDLKISGISKEEGERLKAYVIQKITKSVKPALIVEEKEYKESEIECINETE</sequence>
<feature type="domain" description="YdbS-like PH" evidence="2">
    <location>
        <begin position="91"/>
        <end position="166"/>
    </location>
</feature>
<gene>
    <name evidence="3" type="ORF">AV926_00700</name>
</gene>
<evidence type="ECO:0000256" key="1">
    <source>
        <dbReference type="SAM" id="Phobius"/>
    </source>
</evidence>
<evidence type="ECO:0000313" key="3">
    <source>
        <dbReference type="EMBL" id="KZE81860.1"/>
    </source>
</evidence>
<dbReference type="EMBL" id="LQNU01000050">
    <property type="protein sequence ID" value="KZE81860.1"/>
    <property type="molecule type" value="Genomic_DNA"/>
</dbReference>
<dbReference type="Proteomes" id="UP000076630">
    <property type="component" value="Unassembled WGS sequence"/>
</dbReference>
<keyword evidence="1" id="KW-0472">Membrane</keyword>
<feature type="transmembrane region" description="Helical" evidence="1">
    <location>
        <begin position="64"/>
        <end position="85"/>
    </location>
</feature>
<evidence type="ECO:0000313" key="4">
    <source>
        <dbReference type="Proteomes" id="UP000076630"/>
    </source>
</evidence>
<keyword evidence="4" id="KW-1185">Reference proteome</keyword>
<dbReference type="PANTHER" id="PTHR34473:SF3">
    <property type="entry name" value="TRANSMEMBRANE PROTEIN-RELATED"/>
    <property type="match status" value="1"/>
</dbReference>
<keyword evidence="1" id="KW-0812">Transmembrane</keyword>
<dbReference type="InterPro" id="IPR005182">
    <property type="entry name" value="YdbS-like_PH"/>
</dbReference>
<dbReference type="Pfam" id="PF03703">
    <property type="entry name" value="bPH_2"/>
    <property type="match status" value="1"/>
</dbReference>
<organism evidence="3 4">
    <name type="scientific">Myroides marinus</name>
    <dbReference type="NCBI Taxonomy" id="703342"/>
    <lineage>
        <taxon>Bacteria</taxon>
        <taxon>Pseudomonadati</taxon>
        <taxon>Bacteroidota</taxon>
        <taxon>Flavobacteriia</taxon>
        <taxon>Flavobacteriales</taxon>
        <taxon>Flavobacteriaceae</taxon>
        <taxon>Myroides</taxon>
    </lineage>
</organism>
<dbReference type="RefSeq" id="WP_038986455.1">
    <property type="nucleotide sequence ID" value="NZ_JACAJR010000033.1"/>
</dbReference>
<name>A0A163ZJ26_9FLAO</name>
<keyword evidence="1" id="KW-1133">Transmembrane helix</keyword>
<accession>A0A163ZJ26</accession>
<feature type="transmembrane region" description="Helical" evidence="1">
    <location>
        <begin position="31"/>
        <end position="52"/>
    </location>
</feature>
<proteinExistence type="predicted"/>
<reference evidence="3 4" key="1">
    <citation type="submission" date="2016-01" db="EMBL/GenBank/DDBJ databases">
        <title>Whole genome sequencing of Myroides marinus L41.</title>
        <authorList>
            <person name="Hong K.W."/>
        </authorList>
    </citation>
    <scope>NUCLEOTIDE SEQUENCE [LARGE SCALE GENOMIC DNA]</scope>
    <source>
        <strain evidence="3 4">L41</strain>
    </source>
</reference>
<comment type="caution">
    <text evidence="3">The sequence shown here is derived from an EMBL/GenBank/DDBJ whole genome shotgun (WGS) entry which is preliminary data.</text>
</comment>
<dbReference type="PANTHER" id="PTHR34473">
    <property type="entry name" value="UPF0699 TRANSMEMBRANE PROTEIN YDBS"/>
    <property type="match status" value="1"/>
</dbReference>